<dbReference type="SMART" id="SM00448">
    <property type="entry name" value="REC"/>
    <property type="match status" value="1"/>
</dbReference>
<feature type="modified residue" description="4-aspartylphosphate" evidence="2">
    <location>
        <position position="54"/>
    </location>
</feature>
<dbReference type="Proteomes" id="UP001597073">
    <property type="component" value="Unassembled WGS sequence"/>
</dbReference>
<evidence type="ECO:0000256" key="1">
    <source>
        <dbReference type="ARBA" id="ARBA00022553"/>
    </source>
</evidence>
<comment type="caution">
    <text evidence="4">The sequence shown here is derived from an EMBL/GenBank/DDBJ whole genome shotgun (WGS) entry which is preliminary data.</text>
</comment>
<keyword evidence="5" id="KW-1185">Reference proteome</keyword>
<protein>
    <submittedName>
        <fullName evidence="4">Response regulator</fullName>
    </submittedName>
</protein>
<dbReference type="SUPFAM" id="SSF52172">
    <property type="entry name" value="CheY-like"/>
    <property type="match status" value="1"/>
</dbReference>
<gene>
    <name evidence="4" type="ORF">ACFQZI_07015</name>
</gene>
<keyword evidence="1 2" id="KW-0597">Phosphoprotein</keyword>
<dbReference type="PANTHER" id="PTHR44591:SF3">
    <property type="entry name" value="RESPONSE REGULATORY DOMAIN-CONTAINING PROTEIN"/>
    <property type="match status" value="1"/>
</dbReference>
<dbReference type="InterPro" id="IPR050595">
    <property type="entry name" value="Bact_response_regulator"/>
</dbReference>
<dbReference type="RefSeq" id="WP_377140296.1">
    <property type="nucleotide sequence ID" value="NZ_JBHTIA010000003.1"/>
</dbReference>
<dbReference type="PANTHER" id="PTHR44591">
    <property type="entry name" value="STRESS RESPONSE REGULATOR PROTEIN 1"/>
    <property type="match status" value="1"/>
</dbReference>
<organism evidence="4 5">
    <name type="scientific">Mucilaginibacter lutimaris</name>
    <dbReference type="NCBI Taxonomy" id="931629"/>
    <lineage>
        <taxon>Bacteria</taxon>
        <taxon>Pseudomonadati</taxon>
        <taxon>Bacteroidota</taxon>
        <taxon>Sphingobacteriia</taxon>
        <taxon>Sphingobacteriales</taxon>
        <taxon>Sphingobacteriaceae</taxon>
        <taxon>Mucilaginibacter</taxon>
    </lineage>
</organism>
<evidence type="ECO:0000259" key="3">
    <source>
        <dbReference type="PROSITE" id="PS50110"/>
    </source>
</evidence>
<dbReference type="PROSITE" id="PS50110">
    <property type="entry name" value="RESPONSE_REGULATORY"/>
    <property type="match status" value="1"/>
</dbReference>
<dbReference type="InterPro" id="IPR001789">
    <property type="entry name" value="Sig_transdc_resp-reg_receiver"/>
</dbReference>
<dbReference type="Pfam" id="PF00072">
    <property type="entry name" value="Response_reg"/>
    <property type="match status" value="1"/>
</dbReference>
<reference evidence="5" key="1">
    <citation type="journal article" date="2019" name="Int. J. Syst. Evol. Microbiol.">
        <title>The Global Catalogue of Microorganisms (GCM) 10K type strain sequencing project: providing services to taxonomists for standard genome sequencing and annotation.</title>
        <authorList>
            <consortium name="The Broad Institute Genomics Platform"/>
            <consortium name="The Broad Institute Genome Sequencing Center for Infectious Disease"/>
            <person name="Wu L."/>
            <person name="Ma J."/>
        </authorList>
    </citation>
    <scope>NUCLEOTIDE SEQUENCE [LARGE SCALE GENOMIC DNA]</scope>
    <source>
        <strain evidence="5">CCUG 60742</strain>
    </source>
</reference>
<evidence type="ECO:0000256" key="2">
    <source>
        <dbReference type="PROSITE-ProRule" id="PRU00169"/>
    </source>
</evidence>
<name>A0ABW2ZEM2_9SPHI</name>
<evidence type="ECO:0000313" key="4">
    <source>
        <dbReference type="EMBL" id="MFD0764598.1"/>
    </source>
</evidence>
<dbReference type="EMBL" id="JBHTIA010000003">
    <property type="protein sequence ID" value="MFD0764598.1"/>
    <property type="molecule type" value="Genomic_DNA"/>
</dbReference>
<proteinExistence type="predicted"/>
<dbReference type="Gene3D" id="3.40.50.2300">
    <property type="match status" value="1"/>
</dbReference>
<evidence type="ECO:0000313" key="5">
    <source>
        <dbReference type="Proteomes" id="UP001597073"/>
    </source>
</evidence>
<feature type="domain" description="Response regulatory" evidence="3">
    <location>
        <begin position="4"/>
        <end position="118"/>
    </location>
</feature>
<sequence length="129" mass="14734">MKENILIVEDEFIVANDLRLKLRKKGYQICGIAPCVETAKTMIEQLNPTWVLLDIWLQDGSMGTDLAPILTEKNIGFIYISANPGPEPDAYPNGKHDIEFLSKPFREKDLLLKLEAALEKHRNIPFNRQ</sequence>
<accession>A0ABW2ZEM2</accession>
<dbReference type="InterPro" id="IPR011006">
    <property type="entry name" value="CheY-like_superfamily"/>
</dbReference>